<protein>
    <submittedName>
        <fullName evidence="11">Alginate biosynthesis protein AlgI</fullName>
    </submittedName>
</protein>
<feature type="transmembrane region" description="Helical" evidence="9">
    <location>
        <begin position="152"/>
        <end position="175"/>
    </location>
</feature>
<dbReference type="Gramene" id="Vigun06g055600.1.v1.2">
    <property type="protein sequence ID" value="Vigun06g055600.1.v1.2.CDS.1"/>
    <property type="gene ID" value="Vigun06g055600.v1.2"/>
</dbReference>
<keyword evidence="4 9" id="KW-0812">Transmembrane</keyword>
<evidence type="ECO:0000256" key="9">
    <source>
        <dbReference type="SAM" id="Phobius"/>
    </source>
</evidence>
<dbReference type="PIRSF" id="PIRSF037006">
    <property type="entry name" value="Wax_synthase"/>
    <property type="match status" value="1"/>
</dbReference>
<keyword evidence="6" id="KW-0443">Lipid metabolism</keyword>
<evidence type="ECO:0000256" key="6">
    <source>
        <dbReference type="ARBA" id="ARBA00023098"/>
    </source>
</evidence>
<evidence type="ECO:0000256" key="8">
    <source>
        <dbReference type="ARBA" id="ARBA00023315"/>
    </source>
</evidence>
<organism evidence="11 12">
    <name type="scientific">Vigna unguiculata</name>
    <name type="common">Cowpea</name>
    <dbReference type="NCBI Taxonomy" id="3917"/>
    <lineage>
        <taxon>Eukaryota</taxon>
        <taxon>Viridiplantae</taxon>
        <taxon>Streptophyta</taxon>
        <taxon>Embryophyta</taxon>
        <taxon>Tracheophyta</taxon>
        <taxon>Spermatophyta</taxon>
        <taxon>Magnoliopsida</taxon>
        <taxon>eudicotyledons</taxon>
        <taxon>Gunneridae</taxon>
        <taxon>Pentapetalae</taxon>
        <taxon>rosids</taxon>
        <taxon>fabids</taxon>
        <taxon>Fabales</taxon>
        <taxon>Fabaceae</taxon>
        <taxon>Papilionoideae</taxon>
        <taxon>50 kb inversion clade</taxon>
        <taxon>NPAAA clade</taxon>
        <taxon>indigoferoid/millettioid clade</taxon>
        <taxon>Phaseoleae</taxon>
        <taxon>Vigna</taxon>
    </lineage>
</organism>
<feature type="transmembrane region" description="Helical" evidence="9">
    <location>
        <begin position="6"/>
        <end position="26"/>
    </location>
</feature>
<evidence type="ECO:0000256" key="1">
    <source>
        <dbReference type="ARBA" id="ARBA00004141"/>
    </source>
</evidence>
<feature type="transmembrane region" description="Helical" evidence="9">
    <location>
        <begin position="122"/>
        <end position="140"/>
    </location>
</feature>
<dbReference type="PANTHER" id="PTHR31595">
    <property type="entry name" value="LONG-CHAIN-ALCOHOL O-FATTY-ACYLTRANSFERASE 3-RELATED"/>
    <property type="match status" value="1"/>
</dbReference>
<reference evidence="11 12" key="1">
    <citation type="submission" date="2019-04" db="EMBL/GenBank/DDBJ databases">
        <title>An improved genome assembly and genetic linkage map for asparagus bean, Vigna unguiculata ssp. sesquipedialis.</title>
        <authorList>
            <person name="Xia Q."/>
            <person name="Zhang R."/>
            <person name="Dong Y."/>
        </authorList>
    </citation>
    <scope>NUCLEOTIDE SEQUENCE [LARGE SCALE GENOMIC DNA]</scope>
    <source>
        <tissue evidence="11">Leaf</tissue>
    </source>
</reference>
<feature type="domain" description="Wax synthase" evidence="10">
    <location>
        <begin position="180"/>
        <end position="266"/>
    </location>
</feature>
<dbReference type="Proteomes" id="UP000501690">
    <property type="component" value="Linkage Group LG1"/>
</dbReference>
<dbReference type="OrthoDB" id="1077582at2759"/>
<accession>A0A4D6KRC4</accession>
<comment type="subcellular location">
    <subcellularLocation>
        <location evidence="1">Membrane</location>
        <topology evidence="1">Multi-pass membrane protein</topology>
    </subcellularLocation>
</comment>
<dbReference type="Pfam" id="PF13813">
    <property type="entry name" value="MBOAT_2"/>
    <property type="match status" value="1"/>
</dbReference>
<dbReference type="AlphaFoldDB" id="A0A4D6KRC4"/>
<evidence type="ECO:0000256" key="2">
    <source>
        <dbReference type="ARBA" id="ARBA00007282"/>
    </source>
</evidence>
<name>A0A4D6KRC4_VIGUN</name>
<evidence type="ECO:0000256" key="5">
    <source>
        <dbReference type="ARBA" id="ARBA00022989"/>
    </source>
</evidence>
<evidence type="ECO:0000259" key="10">
    <source>
        <dbReference type="Pfam" id="PF13813"/>
    </source>
</evidence>
<keyword evidence="3" id="KW-0808">Transferase</keyword>
<proteinExistence type="inferred from homology"/>
<dbReference type="GO" id="GO:0006629">
    <property type="term" value="P:lipid metabolic process"/>
    <property type="evidence" value="ECO:0007669"/>
    <property type="project" value="UniProtKB-KW"/>
</dbReference>
<dbReference type="GO" id="GO:0016020">
    <property type="term" value="C:membrane"/>
    <property type="evidence" value="ECO:0007669"/>
    <property type="project" value="UniProtKB-SubCell"/>
</dbReference>
<dbReference type="InterPro" id="IPR017088">
    <property type="entry name" value="Wax_synthase_Magnoliopsida"/>
</dbReference>
<dbReference type="GO" id="GO:0008374">
    <property type="term" value="F:O-acyltransferase activity"/>
    <property type="evidence" value="ECO:0007669"/>
    <property type="project" value="InterPro"/>
</dbReference>
<dbReference type="PANTHER" id="PTHR31595:SF70">
    <property type="entry name" value="LONG-CHAIN-ALCOHOL O-FATTY-ACYLTRANSFERASE 3-RELATED"/>
    <property type="match status" value="1"/>
</dbReference>
<evidence type="ECO:0000313" key="12">
    <source>
        <dbReference type="Proteomes" id="UP000501690"/>
    </source>
</evidence>
<dbReference type="InterPro" id="IPR044851">
    <property type="entry name" value="Wax_synthase"/>
</dbReference>
<dbReference type="InterPro" id="IPR032805">
    <property type="entry name" value="Wax_synthase_dom"/>
</dbReference>
<feature type="transmembrane region" description="Helical" evidence="9">
    <location>
        <begin position="227"/>
        <end position="244"/>
    </location>
</feature>
<keyword evidence="12" id="KW-1185">Reference proteome</keyword>
<gene>
    <name evidence="11" type="ORF">DEO72_LG1g1889</name>
</gene>
<evidence type="ECO:0000256" key="3">
    <source>
        <dbReference type="ARBA" id="ARBA00022679"/>
    </source>
</evidence>
<feature type="transmembrane region" description="Helical" evidence="9">
    <location>
        <begin position="33"/>
        <end position="52"/>
    </location>
</feature>
<feature type="transmembrane region" description="Helical" evidence="9">
    <location>
        <begin position="84"/>
        <end position="102"/>
    </location>
</feature>
<sequence length="346" mass="40088">MDDEIEKLIEVWISAFSCLCYCYYIASKIPKGFLRLLSLLPILFIFFILPFTLSSPNLIAFTSLFLVWLGTFKLLLFSFNQGPLALSPSNILHFIFIASLPINPKQHPSTNPNTTQKFPKWLLALKVLTLGFIVHVSSYIEHLNPHFITLLYYCYLYLGLEIVLAFITFTVQSVFGFEIEPLFNKPYLCTSLQDFWSHRWNIMITRILRPTVYNPVRRIFNDVVNPMYATSVAMLATFLVSGLMHELMYYYLTRVSPTWEVTCFFVLHGVCTTVEVAVKKVALRRGRQLHHAVSRLLVMVFLVSTCWWLFLPQLLRNGVNTKATQEYGVLVDFVVKSRLPYIYVCL</sequence>
<evidence type="ECO:0000256" key="7">
    <source>
        <dbReference type="ARBA" id="ARBA00023136"/>
    </source>
</evidence>
<keyword evidence="7 9" id="KW-0472">Membrane</keyword>
<evidence type="ECO:0000256" key="4">
    <source>
        <dbReference type="ARBA" id="ARBA00022692"/>
    </source>
</evidence>
<comment type="similarity">
    <text evidence="2">Belongs to the wax synthase family.</text>
</comment>
<keyword evidence="8" id="KW-0012">Acyltransferase</keyword>
<evidence type="ECO:0000313" key="11">
    <source>
        <dbReference type="EMBL" id="QCD78257.1"/>
    </source>
</evidence>
<feature type="transmembrane region" description="Helical" evidence="9">
    <location>
        <begin position="292"/>
        <end position="310"/>
    </location>
</feature>
<keyword evidence="5 9" id="KW-1133">Transmembrane helix</keyword>
<dbReference type="EMBL" id="CP039345">
    <property type="protein sequence ID" value="QCD78257.1"/>
    <property type="molecule type" value="Genomic_DNA"/>
</dbReference>
<feature type="transmembrane region" description="Helical" evidence="9">
    <location>
        <begin position="58"/>
        <end position="77"/>
    </location>
</feature>